<keyword evidence="2" id="KW-1185">Reference proteome</keyword>
<gene>
    <name evidence="1" type="ORF">KPL71_017476</name>
</gene>
<protein>
    <submittedName>
        <fullName evidence="1">Dual specificity phosphatase Cdc25</fullName>
    </submittedName>
</protein>
<proteinExistence type="predicted"/>
<comment type="caution">
    <text evidence="1">The sequence shown here is derived from an EMBL/GenBank/DDBJ whole genome shotgun (WGS) entry which is preliminary data.</text>
</comment>
<accession>A0ACB8JRD1</accession>
<evidence type="ECO:0000313" key="2">
    <source>
        <dbReference type="Proteomes" id="UP000829398"/>
    </source>
</evidence>
<sequence length="123" mass="13714">MARSISYISGSQLLSLKRRPNIAVIDVRDDERSYDGHITGSLHYPSDSFTDKIFDLIQEVRGPTCAKRLANYLAELKEDTGINSIFVLERGFNGWEASGKPVCRCTDVPFFSGIHWSSISPSS</sequence>
<reference evidence="2" key="1">
    <citation type="journal article" date="2023" name="Hortic. Res.">
        <title>A chromosome-level phased genome enabling allele-level studies in sweet orange: a case study on citrus Huanglongbing tolerance.</title>
        <authorList>
            <person name="Wu B."/>
            <person name="Yu Q."/>
            <person name="Deng Z."/>
            <person name="Duan Y."/>
            <person name="Luo F."/>
            <person name="Gmitter F. Jr."/>
        </authorList>
    </citation>
    <scope>NUCLEOTIDE SEQUENCE [LARGE SCALE GENOMIC DNA]</scope>
    <source>
        <strain evidence="2">cv. Valencia</strain>
    </source>
</reference>
<name>A0ACB8JRD1_CITSI</name>
<dbReference type="EMBL" id="CM039175">
    <property type="protein sequence ID" value="KAH9734732.1"/>
    <property type="molecule type" value="Genomic_DNA"/>
</dbReference>
<dbReference type="Proteomes" id="UP000829398">
    <property type="component" value="Chromosome 6"/>
</dbReference>
<evidence type="ECO:0000313" key="1">
    <source>
        <dbReference type="EMBL" id="KAH9734732.1"/>
    </source>
</evidence>
<organism evidence="1 2">
    <name type="scientific">Citrus sinensis</name>
    <name type="common">Sweet orange</name>
    <name type="synonym">Citrus aurantium var. sinensis</name>
    <dbReference type="NCBI Taxonomy" id="2711"/>
    <lineage>
        <taxon>Eukaryota</taxon>
        <taxon>Viridiplantae</taxon>
        <taxon>Streptophyta</taxon>
        <taxon>Embryophyta</taxon>
        <taxon>Tracheophyta</taxon>
        <taxon>Spermatophyta</taxon>
        <taxon>Magnoliopsida</taxon>
        <taxon>eudicotyledons</taxon>
        <taxon>Gunneridae</taxon>
        <taxon>Pentapetalae</taxon>
        <taxon>rosids</taxon>
        <taxon>malvids</taxon>
        <taxon>Sapindales</taxon>
        <taxon>Rutaceae</taxon>
        <taxon>Aurantioideae</taxon>
        <taxon>Citrus</taxon>
    </lineage>
</organism>